<reference evidence="1" key="1">
    <citation type="submission" date="2022-07" db="EMBL/GenBank/DDBJ databases">
        <title>Taxonomy of Novel Oxalotrophic and Methylotrophic Bacteria.</title>
        <authorList>
            <person name="Sahin N."/>
            <person name="Tani A."/>
        </authorList>
    </citation>
    <scope>NUCLEOTIDE SEQUENCE</scope>
    <source>
        <strain evidence="1">Y10</strain>
    </source>
</reference>
<dbReference type="EMBL" id="BRVO01000001">
    <property type="protein sequence ID" value="GLB47789.1"/>
    <property type="molecule type" value="Genomic_DNA"/>
</dbReference>
<dbReference type="SUPFAM" id="SSF53756">
    <property type="entry name" value="UDP-Glycosyltransferase/glycogen phosphorylase"/>
    <property type="match status" value="1"/>
</dbReference>
<protein>
    <recommendedName>
        <fullName evidence="3">VanW like protein</fullName>
    </recommendedName>
</protein>
<dbReference type="PANTHER" id="PTHR35788:SF1">
    <property type="entry name" value="EXPORTED PROTEIN"/>
    <property type="match status" value="1"/>
</dbReference>
<name>A0ABQ5MEI2_9FLAO</name>
<sequence length="579" mass="65319">MQPEKSDREVLTEKHSFKNDLIFKTKISVLTAKRYWANTLHKTVEFPFTNALVNQPVIAFSESDLWNPNDTNDNWILTAGKIENLRVAAKKLNGLEVPANEIFSFWQHIGKPTKRKGYVVGREIREGCIVPTIAGGLCQLSNALYDTALKADFEIIERHRHTKVVKGSLAEQDRDATVKWNYIDLRFVATTPFRIEVLLTSNKLVVTFKSTAKDTNRVIPRMGSRTSVSLNDCFSCGNTACFKHPNRVGNKQKSGITTYVLDEYWEEFNNYLKENATTTDFYLQPLPDKKYIKTNRYRWSTPNHKNTKALTFQGINRALKMRKGLKKKLNPFELSLDLDKKLAEAAAKRIPIESTHLVIQQNLLPFVYASGALGGRTFDVLMTRLPMEYLQEQLDKAFALYPNSETLKDFRAPHTLIELENKALTQAQTIITPHTGIAALFTHKTKLIPWVNPASVLNTPIGKQILLPASGVGRKGAYEVKQLAKELGFAITITGKATEYTNFWEDIEVSYFDGDFSTIGLVIYPAYVEHQPRQLLKALAYNIPVVATPVCGLPPNKNLHIVSIGDYNALKATVTTLLP</sequence>
<evidence type="ECO:0000313" key="2">
    <source>
        <dbReference type="Proteomes" id="UP001143543"/>
    </source>
</evidence>
<dbReference type="RefSeq" id="WP_281763455.1">
    <property type="nucleotide sequence ID" value="NZ_BRVO01000001.1"/>
</dbReference>
<dbReference type="Pfam" id="PF04294">
    <property type="entry name" value="VanW"/>
    <property type="match status" value="1"/>
</dbReference>
<dbReference type="Gene3D" id="3.40.50.2000">
    <property type="entry name" value="Glycogen Phosphorylase B"/>
    <property type="match status" value="1"/>
</dbReference>
<dbReference type="InterPro" id="IPR007391">
    <property type="entry name" value="Vancomycin_resist_VanW"/>
</dbReference>
<gene>
    <name evidence="1" type="ORF">Y10_01570</name>
</gene>
<proteinExistence type="predicted"/>
<comment type="caution">
    <text evidence="1">The sequence shown here is derived from an EMBL/GenBank/DDBJ whole genome shotgun (WGS) entry which is preliminary data.</text>
</comment>
<evidence type="ECO:0008006" key="3">
    <source>
        <dbReference type="Google" id="ProtNLM"/>
    </source>
</evidence>
<accession>A0ABQ5MEI2</accession>
<organism evidence="1 2">
    <name type="scientific">Neptunitalea lumnitzerae</name>
    <dbReference type="NCBI Taxonomy" id="2965509"/>
    <lineage>
        <taxon>Bacteria</taxon>
        <taxon>Pseudomonadati</taxon>
        <taxon>Bacteroidota</taxon>
        <taxon>Flavobacteriia</taxon>
        <taxon>Flavobacteriales</taxon>
        <taxon>Flavobacteriaceae</taxon>
        <taxon>Neptunitalea</taxon>
    </lineage>
</organism>
<dbReference type="Proteomes" id="UP001143543">
    <property type="component" value="Unassembled WGS sequence"/>
</dbReference>
<dbReference type="PANTHER" id="PTHR35788">
    <property type="entry name" value="EXPORTED PROTEIN-RELATED"/>
    <property type="match status" value="1"/>
</dbReference>
<evidence type="ECO:0000313" key="1">
    <source>
        <dbReference type="EMBL" id="GLB47789.1"/>
    </source>
</evidence>
<keyword evidence="2" id="KW-1185">Reference proteome</keyword>
<dbReference type="InterPro" id="IPR052913">
    <property type="entry name" value="Glycopeptide_resist_protein"/>
</dbReference>